<evidence type="ECO:0000256" key="1">
    <source>
        <dbReference type="SAM" id="MobiDB-lite"/>
    </source>
</evidence>
<accession>A0A8F5C1S2</accession>
<evidence type="ECO:0000313" key="3">
    <source>
        <dbReference type="Proteomes" id="UP000694036"/>
    </source>
</evidence>
<sequence>MEGIIMNSMSNVGGGRYSMKLSVSSRGVSPIDGTRREIRGMGTRG</sequence>
<keyword evidence="3" id="KW-1185">Reference proteome</keyword>
<dbReference type="AlphaFoldDB" id="A0A8F5C1S2"/>
<name>A0A8F5C1S2_9CREN</name>
<gene>
    <name evidence="2" type="ORF">J5U22_01892</name>
</gene>
<proteinExistence type="predicted"/>
<dbReference type="EMBL" id="CP077713">
    <property type="protein sequence ID" value="QXJ35345.1"/>
    <property type="molecule type" value="Genomic_DNA"/>
</dbReference>
<organism evidence="2 3">
    <name type="scientific">Saccharolobus shibatae</name>
    <dbReference type="NCBI Taxonomy" id="2286"/>
    <lineage>
        <taxon>Archaea</taxon>
        <taxon>Thermoproteota</taxon>
        <taxon>Thermoprotei</taxon>
        <taxon>Sulfolobales</taxon>
        <taxon>Sulfolobaceae</taxon>
        <taxon>Saccharolobus</taxon>
    </lineage>
</organism>
<reference evidence="2 3" key="1">
    <citation type="journal article" date="2021" name="Environ. Microbiol.">
        <title>New insights into the diversity and evolution of the archaeal mobilome from three complete genomes of Saccharolobus shibatae.</title>
        <authorList>
            <person name="Medvedeva S."/>
            <person name="Brandt D."/>
            <person name="Cvirkaite-Krupovic V."/>
            <person name="Liu Y."/>
            <person name="Severinov K."/>
            <person name="Ishino S."/>
            <person name="Ishino Y."/>
            <person name="Prangishvili D."/>
            <person name="Kalinowski J."/>
            <person name="Krupovic M."/>
        </authorList>
    </citation>
    <scope>NUCLEOTIDE SEQUENCE [LARGE SCALE GENOMIC DNA]</scope>
    <source>
        <strain evidence="2 3">S38A</strain>
    </source>
</reference>
<feature type="region of interest" description="Disordered" evidence="1">
    <location>
        <begin position="24"/>
        <end position="45"/>
    </location>
</feature>
<evidence type="ECO:0000313" key="2">
    <source>
        <dbReference type="EMBL" id="QXJ35345.1"/>
    </source>
</evidence>
<protein>
    <submittedName>
        <fullName evidence="2">Uncharacterized protein</fullName>
    </submittedName>
</protein>
<dbReference type="Proteomes" id="UP000694036">
    <property type="component" value="Chromosome"/>
</dbReference>